<dbReference type="GO" id="GO:0005634">
    <property type="term" value="C:nucleus"/>
    <property type="evidence" value="ECO:0000318"/>
    <property type="project" value="GO_Central"/>
</dbReference>
<keyword evidence="3" id="KW-0805">Transcription regulation</keyword>
<dbReference type="PANTHER" id="PTHR10812:SF17">
    <property type="entry name" value="TRANSCRIPTION FACTOR AP-2, ISOFORM D"/>
    <property type="match status" value="1"/>
</dbReference>
<dbReference type="PRINTS" id="PR01748">
    <property type="entry name" value="AP2TNSCPFCT"/>
</dbReference>
<sequence length="596" mass="67194">MDKNNNLASCFDKPPAEEKNYTTLHSPATNTIEQVKTNSNFSTQPGDVTSDVYVASNILTQNSDVIPSNGSDPGVAEPVNLENDVTQITNTSQDVQRVNLEENPITSTSPLVVTSPCTSKNLRGDWWTRDNGQQSSQNMVQKRPHDGEREQVPAKCRKLSKPFNDVVSQHPIKDTATFSLTSPNRTFSQTSTFNQWDPHHAMCTPSPSPNPPNQVRMTNPQWHQAEQQQPMVTSNSWTEVTSWGRGLSSNSWQSQVFVMQTPNRNSNFVSNQPRNACYSYYAQENDLPKPYMSTAPFRNALTDPPIYRQQYYHVVPTMEPNQFPRPIPCPPTPVSPNPRPPYFAANRFPLMRPKQVKTFEEKTFFPIEARSNVRSRMPNQLVGQLLPQNVSPNDVFCLVPGRLGMPNQGKKHQVLVGEILRRVLTPESLNISLLGPILRKAKSRNGSQYLRERLGEIGVRLPQGRRKTAQCTLFTSLTESEAKQLSEDFGKLCYCNFPCRSLALCAAARQRADVNQSLDGQSIEKAIRMVDEFTHLMTSSSHVILDSDIKRERSVDDVTTTELYNFETLSHGFGLQTIAHAMSTFKNYLQFLKDAR</sequence>
<dbReference type="AlphaFoldDB" id="F6Y339"/>
<reference evidence="9" key="3">
    <citation type="submission" date="2025-08" db="UniProtKB">
        <authorList>
            <consortium name="Ensembl"/>
        </authorList>
    </citation>
    <scope>IDENTIFICATION</scope>
</reference>
<evidence type="ECO:0000256" key="4">
    <source>
        <dbReference type="ARBA" id="ARBA00023125"/>
    </source>
</evidence>
<comment type="subcellular location">
    <subcellularLocation>
        <location evidence="1">Nucleus</location>
    </subcellularLocation>
</comment>
<evidence type="ECO:0000256" key="5">
    <source>
        <dbReference type="ARBA" id="ARBA00023163"/>
    </source>
</evidence>
<dbReference type="InterPro" id="IPR004979">
    <property type="entry name" value="TF_AP2"/>
</dbReference>
<evidence type="ECO:0000259" key="8">
    <source>
        <dbReference type="Pfam" id="PF03299"/>
    </source>
</evidence>
<dbReference type="InterPro" id="IPR013854">
    <property type="entry name" value="TF_AP2_C"/>
</dbReference>
<keyword evidence="10" id="KW-1185">Reference proteome</keyword>
<reference evidence="9" key="2">
    <citation type="journal article" date="2008" name="Genome Biol.">
        <title>Improved genome assembly and evidence-based global gene model set for the chordate Ciona intestinalis: new insight into intron and operon populations.</title>
        <authorList>
            <person name="Satou Y."/>
            <person name="Mineta K."/>
            <person name="Ogasawara M."/>
            <person name="Sasakura Y."/>
            <person name="Shoguchi E."/>
            <person name="Ueno K."/>
            <person name="Yamada L."/>
            <person name="Matsumoto J."/>
            <person name="Wasserscheid J."/>
            <person name="Dewar K."/>
            <person name="Wiley G.B."/>
            <person name="Macmil S.L."/>
            <person name="Roe B.A."/>
            <person name="Zeller R.W."/>
            <person name="Hastings K.E."/>
            <person name="Lemaire P."/>
            <person name="Lindquist E."/>
            <person name="Endo T."/>
            <person name="Hotta K."/>
            <person name="Inaba K."/>
        </authorList>
    </citation>
    <scope>NUCLEOTIDE SEQUENCE [LARGE SCALE GENOMIC DNA]</scope>
    <source>
        <strain evidence="9">wild type</strain>
    </source>
</reference>
<feature type="compositionally biased region" description="Polar residues" evidence="7">
    <location>
        <begin position="130"/>
        <end position="140"/>
    </location>
</feature>
<dbReference type="GO" id="GO:0001228">
    <property type="term" value="F:DNA-binding transcription activator activity, RNA polymerase II-specific"/>
    <property type="evidence" value="ECO:0000318"/>
    <property type="project" value="GO_Central"/>
</dbReference>
<evidence type="ECO:0000256" key="3">
    <source>
        <dbReference type="ARBA" id="ARBA00023015"/>
    </source>
</evidence>
<dbReference type="GeneTree" id="ENSGT00950000182848"/>
<dbReference type="GO" id="GO:0000977">
    <property type="term" value="F:RNA polymerase II transcription regulatory region sequence-specific DNA binding"/>
    <property type="evidence" value="ECO:0000318"/>
    <property type="project" value="GO_Central"/>
</dbReference>
<organism evidence="9 10">
    <name type="scientific">Ciona intestinalis</name>
    <name type="common">Transparent sea squirt</name>
    <name type="synonym">Ascidia intestinalis</name>
    <dbReference type="NCBI Taxonomy" id="7719"/>
    <lineage>
        <taxon>Eukaryota</taxon>
        <taxon>Metazoa</taxon>
        <taxon>Chordata</taxon>
        <taxon>Tunicata</taxon>
        <taxon>Ascidiacea</taxon>
        <taxon>Phlebobranchia</taxon>
        <taxon>Cionidae</taxon>
        <taxon>Ciona</taxon>
    </lineage>
</organism>
<dbReference type="GO" id="GO:0042127">
    <property type="term" value="P:regulation of cell population proliferation"/>
    <property type="evidence" value="ECO:0000318"/>
    <property type="project" value="GO_Central"/>
</dbReference>
<proteinExistence type="inferred from homology"/>
<evidence type="ECO:0000256" key="2">
    <source>
        <dbReference type="ARBA" id="ARBA00007770"/>
    </source>
</evidence>
<dbReference type="GO" id="GO:0045944">
    <property type="term" value="P:positive regulation of transcription by RNA polymerase II"/>
    <property type="evidence" value="ECO:0000318"/>
    <property type="project" value="GO_Central"/>
</dbReference>
<comment type="similarity">
    <text evidence="2">Belongs to the AP-2 family.</text>
</comment>
<evidence type="ECO:0000256" key="1">
    <source>
        <dbReference type="ARBA" id="ARBA00004123"/>
    </source>
</evidence>
<dbReference type="Pfam" id="PF03299">
    <property type="entry name" value="TF_AP-2"/>
    <property type="match status" value="1"/>
</dbReference>
<evidence type="ECO:0000256" key="7">
    <source>
        <dbReference type="SAM" id="MobiDB-lite"/>
    </source>
</evidence>
<feature type="region of interest" description="Disordered" evidence="7">
    <location>
        <begin position="123"/>
        <end position="151"/>
    </location>
</feature>
<keyword evidence="5" id="KW-0804">Transcription</keyword>
<evidence type="ECO:0000313" key="9">
    <source>
        <dbReference type="Ensembl" id="ENSCINP00000023449.2"/>
    </source>
</evidence>
<dbReference type="STRING" id="7719.ENSCINP00000023449"/>
<keyword evidence="4" id="KW-0238">DNA-binding</keyword>
<dbReference type="EMBL" id="EAAA01000294">
    <property type="status" value="NOT_ANNOTATED_CDS"/>
    <property type="molecule type" value="Genomic_DNA"/>
</dbReference>
<name>F6Y339_CIOIN</name>
<reference evidence="10" key="1">
    <citation type="journal article" date="2002" name="Science">
        <title>The draft genome of Ciona intestinalis: insights into chordate and vertebrate origins.</title>
        <authorList>
            <person name="Dehal P."/>
            <person name="Satou Y."/>
            <person name="Campbell R.K."/>
            <person name="Chapman J."/>
            <person name="Degnan B."/>
            <person name="De Tomaso A."/>
            <person name="Davidson B."/>
            <person name="Di Gregorio A."/>
            <person name="Gelpke M."/>
            <person name="Goodstein D.M."/>
            <person name="Harafuji N."/>
            <person name="Hastings K.E."/>
            <person name="Ho I."/>
            <person name="Hotta K."/>
            <person name="Huang W."/>
            <person name="Kawashima T."/>
            <person name="Lemaire P."/>
            <person name="Martinez D."/>
            <person name="Meinertzhagen I.A."/>
            <person name="Necula S."/>
            <person name="Nonaka M."/>
            <person name="Putnam N."/>
            <person name="Rash S."/>
            <person name="Saiga H."/>
            <person name="Satake M."/>
            <person name="Terry A."/>
            <person name="Yamada L."/>
            <person name="Wang H.G."/>
            <person name="Awazu S."/>
            <person name="Azumi K."/>
            <person name="Boore J."/>
            <person name="Branno M."/>
            <person name="Chin-Bow S."/>
            <person name="DeSantis R."/>
            <person name="Doyle S."/>
            <person name="Francino P."/>
            <person name="Keys D.N."/>
            <person name="Haga S."/>
            <person name="Hayashi H."/>
            <person name="Hino K."/>
            <person name="Imai K.S."/>
            <person name="Inaba K."/>
            <person name="Kano S."/>
            <person name="Kobayashi K."/>
            <person name="Kobayashi M."/>
            <person name="Lee B.I."/>
            <person name="Makabe K.W."/>
            <person name="Manohar C."/>
            <person name="Matassi G."/>
            <person name="Medina M."/>
            <person name="Mochizuki Y."/>
            <person name="Mount S."/>
            <person name="Morishita T."/>
            <person name="Miura S."/>
            <person name="Nakayama A."/>
            <person name="Nishizaka S."/>
            <person name="Nomoto H."/>
            <person name="Ohta F."/>
            <person name="Oishi K."/>
            <person name="Rigoutsos I."/>
            <person name="Sano M."/>
            <person name="Sasaki A."/>
            <person name="Sasakura Y."/>
            <person name="Shoguchi E."/>
            <person name="Shin-i T."/>
            <person name="Spagnuolo A."/>
            <person name="Stainier D."/>
            <person name="Suzuki M.M."/>
            <person name="Tassy O."/>
            <person name="Takatori N."/>
            <person name="Tokuoka M."/>
            <person name="Yagi K."/>
            <person name="Yoshizaki F."/>
            <person name="Wada S."/>
            <person name="Zhang C."/>
            <person name="Hyatt P.D."/>
            <person name="Larimer F."/>
            <person name="Detter C."/>
            <person name="Doggett N."/>
            <person name="Glavina T."/>
            <person name="Hawkins T."/>
            <person name="Richardson P."/>
            <person name="Lucas S."/>
            <person name="Kohara Y."/>
            <person name="Levine M."/>
            <person name="Satoh N."/>
            <person name="Rokhsar D.S."/>
        </authorList>
    </citation>
    <scope>NUCLEOTIDE SEQUENCE [LARGE SCALE GENOMIC DNA]</scope>
</reference>
<dbReference type="Proteomes" id="UP000008144">
    <property type="component" value="Chromosome 1"/>
</dbReference>
<accession>F6Y339</accession>
<keyword evidence="6" id="KW-0539">Nucleus</keyword>
<gene>
    <name evidence="9" type="primary">ap-2-like1</name>
</gene>
<protein>
    <submittedName>
        <fullName evidence="9">Transcription factor protein</fullName>
    </submittedName>
</protein>
<dbReference type="InParanoid" id="F6Y339"/>
<evidence type="ECO:0000313" key="10">
    <source>
        <dbReference type="Proteomes" id="UP000008144"/>
    </source>
</evidence>
<dbReference type="Ensembl" id="ENSCINT00000023695.2">
    <property type="protein sequence ID" value="ENSCINP00000023449.2"/>
    <property type="gene ID" value="ENSCING00000012598.2"/>
</dbReference>
<feature type="domain" description="Transcription factor AP-2 C-terminal" evidence="8">
    <location>
        <begin position="396"/>
        <end position="590"/>
    </location>
</feature>
<reference evidence="9" key="4">
    <citation type="submission" date="2025-09" db="UniProtKB">
        <authorList>
            <consortium name="Ensembl"/>
        </authorList>
    </citation>
    <scope>IDENTIFICATION</scope>
</reference>
<evidence type="ECO:0000256" key="6">
    <source>
        <dbReference type="ARBA" id="ARBA00023242"/>
    </source>
</evidence>
<dbReference type="HOGENOM" id="CLU_457787_0_0_1"/>
<dbReference type="PANTHER" id="PTHR10812">
    <property type="entry name" value="TRANSCRIPTION FACTOR AP-2"/>
    <property type="match status" value="1"/>
</dbReference>